<dbReference type="AlphaFoldDB" id="A0A1I7H524"/>
<evidence type="ECO:0000313" key="1">
    <source>
        <dbReference type="EMBL" id="SFU55797.1"/>
    </source>
</evidence>
<dbReference type="InterPro" id="IPR016084">
    <property type="entry name" value="Haem_Oase-like_multi-hlx"/>
</dbReference>
<sequence>MTTSTAPVTQWLKNLQEEYRSIVRQSTFFKKVASASSMEDFKWIRQLYYLSSDFTSAVAVRYGSCRDPRFRDAFGEHAAEEVTHPADLAEWMREFGFLATNEEPMSVPPTFETLALGSYFLRSAIREPIPHQIITLNLIIEGMACDFYEAVNPKLDELGLTPKGYWAVHAKADMKHQILGLDLIPPAAPDSPTGTSYARTAWEVASLWVQEFETWSDVPVERRLKLPSPAELALGRVA</sequence>
<evidence type="ECO:0000313" key="2">
    <source>
        <dbReference type="Proteomes" id="UP000182649"/>
    </source>
</evidence>
<organism evidence="1 2">
    <name type="scientific">Nitrosospira multiformis</name>
    <dbReference type="NCBI Taxonomy" id="1231"/>
    <lineage>
        <taxon>Bacteria</taxon>
        <taxon>Pseudomonadati</taxon>
        <taxon>Pseudomonadota</taxon>
        <taxon>Betaproteobacteria</taxon>
        <taxon>Nitrosomonadales</taxon>
        <taxon>Nitrosomonadaceae</taxon>
        <taxon>Nitrosospira</taxon>
    </lineage>
</organism>
<gene>
    <name evidence="1" type="ORF">SAMN05216417_10721</name>
</gene>
<dbReference type="Proteomes" id="UP000182649">
    <property type="component" value="Unassembled WGS sequence"/>
</dbReference>
<protein>
    <submittedName>
        <fullName evidence="1">Iron-containing redox enzyme</fullName>
    </submittedName>
</protein>
<dbReference type="EMBL" id="FPBZ01000007">
    <property type="protein sequence ID" value="SFU55797.1"/>
    <property type="molecule type" value="Genomic_DNA"/>
</dbReference>
<dbReference type="Gene3D" id="1.20.910.10">
    <property type="entry name" value="Heme oxygenase-like"/>
    <property type="match status" value="1"/>
</dbReference>
<accession>A0A1I7H524</accession>
<dbReference type="SUPFAM" id="SSF48613">
    <property type="entry name" value="Heme oxygenase-like"/>
    <property type="match status" value="1"/>
</dbReference>
<dbReference type="Pfam" id="PF14518">
    <property type="entry name" value="Haem_oxygenas_2"/>
    <property type="match status" value="1"/>
</dbReference>
<dbReference type="RefSeq" id="WP_074974631.1">
    <property type="nucleotide sequence ID" value="NZ_FPBZ01000007.1"/>
</dbReference>
<proteinExistence type="predicted"/>
<dbReference type="OrthoDB" id="8211913at2"/>
<reference evidence="1 2" key="1">
    <citation type="submission" date="2016-10" db="EMBL/GenBank/DDBJ databases">
        <authorList>
            <person name="de Groot N.N."/>
        </authorList>
    </citation>
    <scope>NUCLEOTIDE SEQUENCE [LARGE SCALE GENOMIC DNA]</scope>
    <source>
        <strain evidence="1 2">Nl14</strain>
    </source>
</reference>
<name>A0A1I7H524_9PROT</name>